<evidence type="ECO:0000313" key="3">
    <source>
        <dbReference type="Proteomes" id="UP001299596"/>
    </source>
</evidence>
<sequence>MTSPGLRVTPTSLRELAQRCGALADGVTPALPAVSVSAWQTSGAAVSSVNASGSKAAAAMHGRMAASSNKLTTAACEYEAMDNDGAAALAAVPQSGAGITPSAVRGSGADGGAAGGFGIPR</sequence>
<organism evidence="2 3">
    <name type="scientific">[Mycobacterium] crassicus</name>
    <dbReference type="NCBI Taxonomy" id="2872309"/>
    <lineage>
        <taxon>Bacteria</taxon>
        <taxon>Bacillati</taxon>
        <taxon>Actinomycetota</taxon>
        <taxon>Actinomycetes</taxon>
        <taxon>Mycobacteriales</taxon>
        <taxon>Mycobacteriaceae</taxon>
        <taxon>Mycolicibacter</taxon>
    </lineage>
</organism>
<reference evidence="2 3" key="1">
    <citation type="submission" date="2023-12" db="EMBL/GenBank/DDBJ databases">
        <title>Description of new species of Mycobacterium terrae complex isolated from sewage at the Sao Paulo Zoological Park Foundation in Brazil.</title>
        <authorList>
            <person name="Romagnoli C.L."/>
            <person name="Conceicao E.C."/>
            <person name="Machado E."/>
            <person name="Barreto L.B.P.F."/>
            <person name="Sharma A."/>
            <person name="Silva N.M."/>
            <person name="Marques L.E."/>
            <person name="Juliana M.A."/>
            <person name="Lourenco M.C.S."/>
            <person name="Digiampietri L.A."/>
            <person name="Suffys P.N."/>
            <person name="Viana-Niero C."/>
        </authorList>
    </citation>
    <scope>NUCLEOTIDE SEQUENCE [LARGE SCALE GENOMIC DNA]</scope>
    <source>
        <strain evidence="2 3">MYC098</strain>
    </source>
</reference>
<accession>A0ABU5XNW1</accession>
<dbReference type="EMBL" id="JAYJJR010000019">
    <property type="protein sequence ID" value="MEB3023684.1"/>
    <property type="molecule type" value="Genomic_DNA"/>
</dbReference>
<feature type="region of interest" description="Disordered" evidence="1">
    <location>
        <begin position="100"/>
        <end position="121"/>
    </location>
</feature>
<dbReference type="Pfam" id="PF10824">
    <property type="entry name" value="T7SS_ESX_EspC"/>
    <property type="match status" value="1"/>
</dbReference>
<dbReference type="InterPro" id="IPR022536">
    <property type="entry name" value="EspC"/>
</dbReference>
<proteinExistence type="predicted"/>
<gene>
    <name evidence="2" type="ORF">K6T79_21925</name>
</gene>
<evidence type="ECO:0000313" key="2">
    <source>
        <dbReference type="EMBL" id="MEB3023684.1"/>
    </source>
</evidence>
<evidence type="ECO:0000256" key="1">
    <source>
        <dbReference type="SAM" id="MobiDB-lite"/>
    </source>
</evidence>
<name>A0ABU5XNW1_9MYCO</name>
<keyword evidence="3" id="KW-1185">Reference proteome</keyword>
<protein>
    <submittedName>
        <fullName evidence="2">Type VII secretion target</fullName>
    </submittedName>
</protein>
<comment type="caution">
    <text evidence="2">The sequence shown here is derived from an EMBL/GenBank/DDBJ whole genome shotgun (WGS) entry which is preliminary data.</text>
</comment>
<feature type="compositionally biased region" description="Gly residues" evidence="1">
    <location>
        <begin position="108"/>
        <end position="121"/>
    </location>
</feature>
<dbReference type="Proteomes" id="UP001299596">
    <property type="component" value="Unassembled WGS sequence"/>
</dbReference>
<dbReference type="RefSeq" id="WP_225407340.1">
    <property type="nucleotide sequence ID" value="NZ_JAYJJR010000019.1"/>
</dbReference>